<evidence type="ECO:0000313" key="4">
    <source>
        <dbReference type="Proteomes" id="UP000539111"/>
    </source>
</evidence>
<keyword evidence="2" id="KW-0472">Membrane</keyword>
<sequence length="94" mass="10388">MAASWDKWKPISRRDKMGMLTIGIVLIAWDILAVILIPYNILPGSNSAVGIFFGLAAPAVFGFMALYFAFRSPLEKPKGRKPEGPRAKNKPAER</sequence>
<dbReference type="RefSeq" id="WP_179426101.1">
    <property type="nucleotide sequence ID" value="NZ_JACBZP010000001.1"/>
</dbReference>
<keyword evidence="4" id="KW-1185">Reference proteome</keyword>
<dbReference type="EMBL" id="JACBZP010000001">
    <property type="protein sequence ID" value="NYI66625.1"/>
    <property type="molecule type" value="Genomic_DNA"/>
</dbReference>
<organism evidence="3 4">
    <name type="scientific">Spelaeicoccus albus</name>
    <dbReference type="NCBI Taxonomy" id="1280376"/>
    <lineage>
        <taxon>Bacteria</taxon>
        <taxon>Bacillati</taxon>
        <taxon>Actinomycetota</taxon>
        <taxon>Actinomycetes</taxon>
        <taxon>Micrococcales</taxon>
        <taxon>Brevibacteriaceae</taxon>
        <taxon>Spelaeicoccus</taxon>
    </lineage>
</organism>
<dbReference type="Proteomes" id="UP000539111">
    <property type="component" value="Unassembled WGS sequence"/>
</dbReference>
<protein>
    <submittedName>
        <fullName evidence="3">Na+/melibiose symporter-like transporter</fullName>
    </submittedName>
</protein>
<keyword evidence="2" id="KW-1133">Transmembrane helix</keyword>
<gene>
    <name evidence="3" type="ORF">BJY26_000931</name>
</gene>
<comment type="caution">
    <text evidence="3">The sequence shown here is derived from an EMBL/GenBank/DDBJ whole genome shotgun (WGS) entry which is preliminary data.</text>
</comment>
<name>A0A7Z0D1R2_9MICO</name>
<feature type="region of interest" description="Disordered" evidence="1">
    <location>
        <begin position="75"/>
        <end position="94"/>
    </location>
</feature>
<reference evidence="3 4" key="1">
    <citation type="submission" date="2020-07" db="EMBL/GenBank/DDBJ databases">
        <title>Sequencing the genomes of 1000 actinobacteria strains.</title>
        <authorList>
            <person name="Klenk H.-P."/>
        </authorList>
    </citation>
    <scope>NUCLEOTIDE SEQUENCE [LARGE SCALE GENOMIC DNA]</scope>
    <source>
        <strain evidence="3 4">DSM 26341</strain>
    </source>
</reference>
<proteinExistence type="predicted"/>
<evidence type="ECO:0000313" key="3">
    <source>
        <dbReference type="EMBL" id="NYI66625.1"/>
    </source>
</evidence>
<feature type="transmembrane region" description="Helical" evidence="2">
    <location>
        <begin position="48"/>
        <end position="70"/>
    </location>
</feature>
<evidence type="ECO:0000256" key="1">
    <source>
        <dbReference type="SAM" id="MobiDB-lite"/>
    </source>
</evidence>
<accession>A0A7Z0D1R2</accession>
<keyword evidence="2" id="KW-0812">Transmembrane</keyword>
<feature type="transmembrane region" description="Helical" evidence="2">
    <location>
        <begin position="20"/>
        <end position="42"/>
    </location>
</feature>
<evidence type="ECO:0000256" key="2">
    <source>
        <dbReference type="SAM" id="Phobius"/>
    </source>
</evidence>
<dbReference type="AlphaFoldDB" id="A0A7Z0D1R2"/>